<evidence type="ECO:0000313" key="13">
    <source>
        <dbReference type="EMBL" id="KIJ63192.1"/>
    </source>
</evidence>
<evidence type="ECO:0000256" key="11">
    <source>
        <dbReference type="PROSITE-ProRule" id="PRU00221"/>
    </source>
</evidence>
<keyword evidence="8" id="KW-0811">Translocation</keyword>
<dbReference type="InterPro" id="IPR036322">
    <property type="entry name" value="WD40_repeat_dom_sf"/>
</dbReference>
<dbReference type="PROSITE" id="PS50294">
    <property type="entry name" value="WD_REPEATS_REGION"/>
    <property type="match status" value="3"/>
</dbReference>
<evidence type="ECO:0000256" key="2">
    <source>
        <dbReference type="ARBA" id="ARBA00010102"/>
    </source>
</evidence>
<keyword evidence="10" id="KW-0539">Nucleus</keyword>
<dbReference type="InterPro" id="IPR015943">
    <property type="entry name" value="WD40/YVTN_repeat-like_dom_sf"/>
</dbReference>
<dbReference type="GO" id="GO:0034198">
    <property type="term" value="P:cellular response to amino acid starvation"/>
    <property type="evidence" value="ECO:0007669"/>
    <property type="project" value="TreeGrafter"/>
</dbReference>
<evidence type="ECO:0000256" key="5">
    <source>
        <dbReference type="ARBA" id="ARBA00022737"/>
    </source>
</evidence>
<feature type="repeat" description="WD" evidence="11">
    <location>
        <begin position="8"/>
        <end position="49"/>
    </location>
</feature>
<evidence type="ECO:0000256" key="9">
    <source>
        <dbReference type="ARBA" id="ARBA00023132"/>
    </source>
</evidence>
<dbReference type="InterPro" id="IPR001680">
    <property type="entry name" value="WD40_rpt"/>
</dbReference>
<evidence type="ECO:0000256" key="8">
    <source>
        <dbReference type="ARBA" id="ARBA00023010"/>
    </source>
</evidence>
<feature type="compositionally biased region" description="Acidic residues" evidence="12">
    <location>
        <begin position="412"/>
        <end position="423"/>
    </location>
</feature>
<dbReference type="SUPFAM" id="SSF50978">
    <property type="entry name" value="WD40 repeat-like"/>
    <property type="match status" value="1"/>
</dbReference>
<dbReference type="PANTHER" id="PTHR11024">
    <property type="entry name" value="NUCLEAR PORE COMPLEX PROTEIN SEC13 / SEH1 FAMILY MEMBER"/>
    <property type="match status" value="1"/>
</dbReference>
<dbReference type="GO" id="GO:0035859">
    <property type="term" value="C:Seh1-associated complex"/>
    <property type="evidence" value="ECO:0007669"/>
    <property type="project" value="TreeGrafter"/>
</dbReference>
<evidence type="ECO:0000313" key="14">
    <source>
        <dbReference type="Proteomes" id="UP000053820"/>
    </source>
</evidence>
<sequence>MIQTGLIQSAHDDLVTDISYDFYGLRLATCSLDQRIKVWQLDESNGTWSVEDEWKAHDAAVSRLSWAHPEFGTILASASFDRTVKIWEQTSFVSAGDVQLNGSTPVQQVSGSGSSSRWAERAVLVDARGTVRAVEFAPHHFGLKLATISSDNQLRIYECLEQSSLATWQLSEEVDVTTLPSMSSPSSHSVAFATPTQTSATLDGASASLVAQALQQSQVPFQPRPGMGNREADGGWCISWCKERYWGEVVAAGCGISGTIKVIQVSPSRRPTTLLTLDPTPTGALRLTEGSVGAAPSSENEAPTPYAITSVAWAPSCGRSYHLIATGGRDGHVRIWRVKPAEDTDDTEGEGEPKWTGTIVADFDHHKSAVGRVEWNITGTVLSSAGNDGRVRLWKATIGNVWRPAGSIGVEQSEDSPDADATMEDNTGAD</sequence>
<dbReference type="InterPro" id="IPR020472">
    <property type="entry name" value="WD40_PAC1"/>
</dbReference>
<organism evidence="13 14">
    <name type="scientific">Hydnomerulius pinastri MD-312</name>
    <dbReference type="NCBI Taxonomy" id="994086"/>
    <lineage>
        <taxon>Eukaryota</taxon>
        <taxon>Fungi</taxon>
        <taxon>Dikarya</taxon>
        <taxon>Basidiomycota</taxon>
        <taxon>Agaricomycotina</taxon>
        <taxon>Agaricomycetes</taxon>
        <taxon>Agaricomycetidae</taxon>
        <taxon>Boletales</taxon>
        <taxon>Boletales incertae sedis</taxon>
        <taxon>Leucogyrophana</taxon>
    </lineage>
</organism>
<dbReference type="PROSITE" id="PS50082">
    <property type="entry name" value="WD_REPEATS_2"/>
    <property type="match status" value="4"/>
</dbReference>
<comment type="subcellular location">
    <subcellularLocation>
        <location evidence="1">Nucleus</location>
        <location evidence="1">Nuclear pore complex</location>
    </subcellularLocation>
</comment>
<dbReference type="PANTHER" id="PTHR11024:SF3">
    <property type="entry name" value="NUCLEOPORIN SEH1"/>
    <property type="match status" value="1"/>
</dbReference>
<keyword evidence="9" id="KW-0906">Nuclear pore complex</keyword>
<accession>A0A0C9WEC3</accession>
<keyword evidence="14" id="KW-1185">Reference proteome</keyword>
<proteinExistence type="inferred from homology"/>
<evidence type="ECO:0000256" key="3">
    <source>
        <dbReference type="ARBA" id="ARBA00022448"/>
    </source>
</evidence>
<dbReference type="GO" id="GO:0015031">
    <property type="term" value="P:protein transport"/>
    <property type="evidence" value="ECO:0007669"/>
    <property type="project" value="UniProtKB-KW"/>
</dbReference>
<evidence type="ECO:0000256" key="6">
    <source>
        <dbReference type="ARBA" id="ARBA00022816"/>
    </source>
</evidence>
<dbReference type="PRINTS" id="PR00320">
    <property type="entry name" value="GPROTEINBRPT"/>
</dbReference>
<feature type="repeat" description="WD" evidence="11">
    <location>
        <begin position="363"/>
        <end position="395"/>
    </location>
</feature>
<dbReference type="EMBL" id="KN839852">
    <property type="protein sequence ID" value="KIJ63192.1"/>
    <property type="molecule type" value="Genomic_DNA"/>
</dbReference>
<keyword evidence="4 11" id="KW-0853">WD repeat</keyword>
<keyword evidence="5" id="KW-0677">Repeat</keyword>
<feature type="repeat" description="WD" evidence="11">
    <location>
        <begin position="308"/>
        <end position="346"/>
    </location>
</feature>
<feature type="region of interest" description="Disordered" evidence="12">
    <location>
        <begin position="406"/>
        <end position="430"/>
    </location>
</feature>
<evidence type="ECO:0000256" key="12">
    <source>
        <dbReference type="SAM" id="MobiDB-lite"/>
    </source>
</evidence>
<dbReference type="GO" id="GO:0051028">
    <property type="term" value="P:mRNA transport"/>
    <property type="evidence" value="ECO:0007669"/>
    <property type="project" value="UniProtKB-KW"/>
</dbReference>
<keyword evidence="6" id="KW-0509">mRNA transport</keyword>
<gene>
    <name evidence="13" type="ORF">HYDPIDRAFT_156711</name>
</gene>
<evidence type="ECO:0008006" key="15">
    <source>
        <dbReference type="Google" id="ProtNLM"/>
    </source>
</evidence>
<dbReference type="GO" id="GO:0031080">
    <property type="term" value="C:nuclear pore outer ring"/>
    <property type="evidence" value="ECO:0007669"/>
    <property type="project" value="TreeGrafter"/>
</dbReference>
<evidence type="ECO:0000256" key="4">
    <source>
        <dbReference type="ARBA" id="ARBA00022574"/>
    </source>
</evidence>
<dbReference type="Gene3D" id="2.130.10.10">
    <property type="entry name" value="YVTN repeat-like/Quinoprotein amine dehydrogenase"/>
    <property type="match status" value="1"/>
</dbReference>
<dbReference type="SMART" id="SM00320">
    <property type="entry name" value="WD40"/>
    <property type="match status" value="5"/>
</dbReference>
<evidence type="ECO:0000256" key="7">
    <source>
        <dbReference type="ARBA" id="ARBA00022927"/>
    </source>
</evidence>
<dbReference type="GO" id="GO:1904263">
    <property type="term" value="P:positive regulation of TORC1 signaling"/>
    <property type="evidence" value="ECO:0007669"/>
    <property type="project" value="TreeGrafter"/>
</dbReference>
<dbReference type="Pfam" id="PF00400">
    <property type="entry name" value="WD40"/>
    <property type="match status" value="4"/>
</dbReference>
<dbReference type="OrthoDB" id="5566198at2759"/>
<reference evidence="13 14" key="1">
    <citation type="submission" date="2014-04" db="EMBL/GenBank/DDBJ databases">
        <title>Evolutionary Origins and Diversification of the Mycorrhizal Mutualists.</title>
        <authorList>
            <consortium name="DOE Joint Genome Institute"/>
            <consortium name="Mycorrhizal Genomics Consortium"/>
            <person name="Kohler A."/>
            <person name="Kuo A."/>
            <person name="Nagy L.G."/>
            <person name="Floudas D."/>
            <person name="Copeland A."/>
            <person name="Barry K.W."/>
            <person name="Cichocki N."/>
            <person name="Veneault-Fourrey C."/>
            <person name="LaButti K."/>
            <person name="Lindquist E.A."/>
            <person name="Lipzen A."/>
            <person name="Lundell T."/>
            <person name="Morin E."/>
            <person name="Murat C."/>
            <person name="Riley R."/>
            <person name="Ohm R."/>
            <person name="Sun H."/>
            <person name="Tunlid A."/>
            <person name="Henrissat B."/>
            <person name="Grigoriev I.V."/>
            <person name="Hibbett D.S."/>
            <person name="Martin F."/>
        </authorList>
    </citation>
    <scope>NUCLEOTIDE SEQUENCE [LARGE SCALE GENOMIC DNA]</scope>
    <source>
        <strain evidence="13 14">MD-312</strain>
    </source>
</reference>
<keyword evidence="3" id="KW-0813">Transport</keyword>
<comment type="similarity">
    <text evidence="2">Belongs to the WD repeat SEC13 family.</text>
</comment>
<feature type="repeat" description="WD" evidence="11">
    <location>
        <begin position="54"/>
        <end position="88"/>
    </location>
</feature>
<dbReference type="HOGENOM" id="CLU_032441_1_1_1"/>
<evidence type="ECO:0000256" key="10">
    <source>
        <dbReference type="ARBA" id="ARBA00023242"/>
    </source>
</evidence>
<dbReference type="AlphaFoldDB" id="A0A0C9WEC3"/>
<dbReference type="Proteomes" id="UP000053820">
    <property type="component" value="Unassembled WGS sequence"/>
</dbReference>
<protein>
    <recommendedName>
        <fullName evidence="15">Cytosolic iron-sulfur protein assembly protein 1</fullName>
    </recommendedName>
</protein>
<keyword evidence="7" id="KW-0653">Protein transport</keyword>
<name>A0A0C9WEC3_9AGAM</name>
<dbReference type="InterPro" id="IPR037363">
    <property type="entry name" value="Sec13/Seh1_fam"/>
</dbReference>
<evidence type="ECO:0000256" key="1">
    <source>
        <dbReference type="ARBA" id="ARBA00004567"/>
    </source>
</evidence>
<dbReference type="GO" id="GO:0005198">
    <property type="term" value="F:structural molecule activity"/>
    <property type="evidence" value="ECO:0007669"/>
    <property type="project" value="InterPro"/>
</dbReference>